<dbReference type="PRINTS" id="PR00626">
    <property type="entry name" value="CALRETICULIN"/>
</dbReference>
<keyword evidence="5 10" id="KW-0256">Endoplasmic reticulum</keyword>
<evidence type="ECO:0000256" key="2">
    <source>
        <dbReference type="ARBA" id="ARBA00010983"/>
    </source>
</evidence>
<dbReference type="GO" id="GO:0006457">
    <property type="term" value="P:protein folding"/>
    <property type="evidence" value="ECO:0007669"/>
    <property type="project" value="InterPro"/>
</dbReference>
<accession>A0A1J4KMB5</accession>
<dbReference type="GO" id="GO:0005789">
    <property type="term" value="C:endoplasmic reticulum membrane"/>
    <property type="evidence" value="ECO:0007669"/>
    <property type="project" value="TreeGrafter"/>
</dbReference>
<dbReference type="InterPro" id="IPR013320">
    <property type="entry name" value="ConA-like_dom_sf"/>
</dbReference>
<comment type="similarity">
    <text evidence="2 10">Belongs to the calreticulin family.</text>
</comment>
<dbReference type="Proteomes" id="UP000179807">
    <property type="component" value="Unassembled WGS sequence"/>
</dbReference>
<keyword evidence="3" id="KW-0479">Metal-binding</keyword>
<comment type="caution">
    <text evidence="12">The sequence shown here is derived from an EMBL/GenBank/DDBJ whole genome shotgun (WGS) entry which is preliminary data.</text>
</comment>
<comment type="subcellular location">
    <subcellularLocation>
        <location evidence="1">Endoplasmic reticulum</location>
    </subcellularLocation>
</comment>
<dbReference type="PANTHER" id="PTHR11073">
    <property type="entry name" value="CALRETICULIN AND CALNEXIN"/>
    <property type="match status" value="1"/>
</dbReference>
<evidence type="ECO:0000256" key="8">
    <source>
        <dbReference type="ARBA" id="ARBA00023186"/>
    </source>
</evidence>
<dbReference type="EMBL" id="MLAK01000598">
    <property type="protein sequence ID" value="OHT10940.1"/>
    <property type="molecule type" value="Genomic_DNA"/>
</dbReference>
<dbReference type="SUPFAM" id="SSF49899">
    <property type="entry name" value="Concanavalin A-like lectins/glucanases"/>
    <property type="match status" value="1"/>
</dbReference>
<evidence type="ECO:0000256" key="3">
    <source>
        <dbReference type="ARBA" id="ARBA00022723"/>
    </source>
</evidence>
<feature type="disulfide bond" evidence="9">
    <location>
        <begin position="101"/>
        <end position="133"/>
    </location>
</feature>
<name>A0A1J4KMB5_9EUKA</name>
<evidence type="ECO:0000256" key="9">
    <source>
        <dbReference type="PIRSR" id="PIRSR601580-3"/>
    </source>
</evidence>
<evidence type="ECO:0000256" key="1">
    <source>
        <dbReference type="ARBA" id="ARBA00004240"/>
    </source>
</evidence>
<dbReference type="InterPro" id="IPR001580">
    <property type="entry name" value="Calret/calnex"/>
</dbReference>
<keyword evidence="8 10" id="KW-0143">Chaperone</keyword>
<keyword evidence="4" id="KW-0430">Lectin</keyword>
<dbReference type="GO" id="GO:0030246">
    <property type="term" value="F:carbohydrate binding"/>
    <property type="evidence" value="ECO:0007669"/>
    <property type="project" value="UniProtKB-KW"/>
</dbReference>
<dbReference type="VEuPathDB" id="TrichDB:TRFO_19641"/>
<dbReference type="PANTHER" id="PTHR11073:SF2">
    <property type="entry name" value="CALRETICULIN"/>
    <property type="match status" value="1"/>
</dbReference>
<dbReference type="GO" id="GO:0036503">
    <property type="term" value="P:ERAD pathway"/>
    <property type="evidence" value="ECO:0007669"/>
    <property type="project" value="TreeGrafter"/>
</dbReference>
<dbReference type="Pfam" id="PF00262">
    <property type="entry name" value="Calreticulin"/>
    <property type="match status" value="1"/>
</dbReference>
<feature type="compositionally biased region" description="Basic and acidic residues" evidence="11">
    <location>
        <begin position="360"/>
        <end position="400"/>
    </location>
</feature>
<keyword evidence="13" id="KW-1185">Reference proteome</keyword>
<dbReference type="RefSeq" id="XP_068364076.1">
    <property type="nucleotide sequence ID" value="XM_068500908.1"/>
</dbReference>
<keyword evidence="9" id="KW-1015">Disulfide bond</keyword>
<keyword evidence="6" id="KW-0862">Zinc</keyword>
<evidence type="ECO:0000256" key="4">
    <source>
        <dbReference type="ARBA" id="ARBA00022734"/>
    </source>
</evidence>
<evidence type="ECO:0000256" key="7">
    <source>
        <dbReference type="ARBA" id="ARBA00022837"/>
    </source>
</evidence>
<dbReference type="InterPro" id="IPR018124">
    <property type="entry name" value="Calret/calnex_CS"/>
</dbReference>
<keyword evidence="7" id="KW-0106">Calcium</keyword>
<evidence type="ECO:0000256" key="10">
    <source>
        <dbReference type="RuleBase" id="RU362126"/>
    </source>
</evidence>
<sequence length="424" mass="50062">MLFIPFYLAFTSSTVYFEERFDSGWETRWKRPDHVKKGIQLGKVRVSAGDYYGDEKIQRGLETMESRRFYLLYSNFSHTFDTREKDLIIQYTLRLNLYVDCSGYYIKLFDSSIDPEHFSNESVYSIMFGPDICGAVRKKTHIILSKDGKYYPYIRGISCYKDHLTHAYTLVIRKNGTIEYRVDGEIIDAAPLDMRFSVPMTKEVPDASDKKPSDWEDDRYIVDPEDKKPSDWVDEEFIPDPDSFRPPSWDESIPWAPPMIKNPDYKGEWKPNMIPNPKYKGVWMPKTIKTSEPVDDPTFGKFPDLAFIGLEFYQSSPGSIFDNFLVTDDEEYAKKALEETFFSIRDEEVRCFDRMSNKATEEKELEKYRNRKERDMKEREKLKSDSISETEKEKETPEMKKLRRRKAKKELARKRAERKGDVDL</sequence>
<evidence type="ECO:0000256" key="5">
    <source>
        <dbReference type="ARBA" id="ARBA00022824"/>
    </source>
</evidence>
<evidence type="ECO:0000313" key="13">
    <source>
        <dbReference type="Proteomes" id="UP000179807"/>
    </source>
</evidence>
<gene>
    <name evidence="12" type="primary">CALR</name>
    <name evidence="12" type="ORF">TRFO_19641</name>
</gene>
<protein>
    <submittedName>
        <fullName evidence="12">Calreticulin</fullName>
    </submittedName>
</protein>
<dbReference type="Gene3D" id="2.60.120.200">
    <property type="match status" value="1"/>
</dbReference>
<dbReference type="GeneID" id="94835612"/>
<dbReference type="PROSITE" id="PS00804">
    <property type="entry name" value="CALRETICULIN_2"/>
    <property type="match status" value="1"/>
</dbReference>
<proteinExistence type="inferred from homology"/>
<feature type="region of interest" description="Disordered" evidence="11">
    <location>
        <begin position="360"/>
        <end position="424"/>
    </location>
</feature>
<dbReference type="SUPFAM" id="SSF63887">
    <property type="entry name" value="P-domain of calnexin/calreticulin"/>
    <property type="match status" value="1"/>
</dbReference>
<dbReference type="InterPro" id="IPR009033">
    <property type="entry name" value="Calreticulin/calnexin_P_dom_sf"/>
</dbReference>
<evidence type="ECO:0000313" key="12">
    <source>
        <dbReference type="EMBL" id="OHT10940.1"/>
    </source>
</evidence>
<dbReference type="GO" id="GO:0051082">
    <property type="term" value="F:unfolded protein binding"/>
    <property type="evidence" value="ECO:0007669"/>
    <property type="project" value="InterPro"/>
</dbReference>
<evidence type="ECO:0000256" key="6">
    <source>
        <dbReference type="ARBA" id="ARBA00022833"/>
    </source>
</evidence>
<organism evidence="12 13">
    <name type="scientific">Tritrichomonas foetus</name>
    <dbReference type="NCBI Taxonomy" id="1144522"/>
    <lineage>
        <taxon>Eukaryota</taxon>
        <taxon>Metamonada</taxon>
        <taxon>Parabasalia</taxon>
        <taxon>Tritrichomonadida</taxon>
        <taxon>Tritrichomonadidae</taxon>
        <taxon>Tritrichomonas</taxon>
    </lineage>
</organism>
<reference evidence="12" key="1">
    <citation type="submission" date="2016-10" db="EMBL/GenBank/DDBJ databases">
        <authorList>
            <person name="Benchimol M."/>
            <person name="Almeida L.G."/>
            <person name="Vasconcelos A.T."/>
            <person name="Perreira-Neves A."/>
            <person name="Rosa I.A."/>
            <person name="Tasca T."/>
            <person name="Bogo M.R."/>
            <person name="de Souza W."/>
        </authorList>
    </citation>
    <scope>NUCLEOTIDE SEQUENCE [LARGE SCALE GENOMIC DNA]</scope>
    <source>
        <strain evidence="12">K</strain>
    </source>
</reference>
<feature type="compositionally biased region" description="Basic and acidic residues" evidence="11">
    <location>
        <begin position="409"/>
        <end position="424"/>
    </location>
</feature>
<dbReference type="AlphaFoldDB" id="A0A1J4KMB5"/>
<dbReference type="Gene3D" id="2.10.250.10">
    <property type="entry name" value="Calreticulin/calnexin, P domain"/>
    <property type="match status" value="1"/>
</dbReference>
<dbReference type="OrthoDB" id="1938156at2759"/>
<dbReference type="GO" id="GO:0005509">
    <property type="term" value="F:calcium ion binding"/>
    <property type="evidence" value="ECO:0007669"/>
    <property type="project" value="InterPro"/>
</dbReference>
<evidence type="ECO:0000256" key="11">
    <source>
        <dbReference type="SAM" id="MobiDB-lite"/>
    </source>
</evidence>